<evidence type="ECO:0000313" key="6">
    <source>
        <dbReference type="Proteomes" id="UP000016944"/>
    </source>
</evidence>
<dbReference type="Pfam" id="PF13407">
    <property type="entry name" value="Peripla_BP_4"/>
    <property type="match status" value="1"/>
</dbReference>
<gene>
    <name evidence="5" type="ORF">BN877_p0465</name>
</gene>
<dbReference type="CDD" id="cd01392">
    <property type="entry name" value="HTH_LacI"/>
    <property type="match status" value="1"/>
</dbReference>
<dbReference type="InterPro" id="IPR010982">
    <property type="entry name" value="Lambda_DNA-bd_dom_sf"/>
</dbReference>
<dbReference type="GO" id="GO:0030313">
    <property type="term" value="C:cell envelope"/>
    <property type="evidence" value="ECO:0007669"/>
    <property type="project" value="UniProtKB-SubCell"/>
</dbReference>
<dbReference type="SUPFAM" id="SSF47413">
    <property type="entry name" value="lambda repressor-like DNA-binding domains"/>
    <property type="match status" value="1"/>
</dbReference>
<comment type="subcellular location">
    <subcellularLocation>
        <location evidence="1">Cell envelope</location>
    </subcellularLocation>
</comment>
<dbReference type="AlphaFoldDB" id="U4QIF1"/>
<keyword evidence="3" id="KW-0732">Signal</keyword>
<name>U4QIF1_9HYPH</name>
<evidence type="ECO:0000256" key="2">
    <source>
        <dbReference type="ARBA" id="ARBA00007639"/>
    </source>
</evidence>
<dbReference type="PROSITE" id="PS50932">
    <property type="entry name" value="HTH_LACI_2"/>
    <property type="match status" value="1"/>
</dbReference>
<keyword evidence="5" id="KW-0614">Plasmid</keyword>
<evidence type="ECO:0000313" key="5">
    <source>
        <dbReference type="EMBL" id="CDI12186.1"/>
    </source>
</evidence>
<geneLocation type="plasmid" evidence="5 6">
    <name>IRBL74_p</name>
</geneLocation>
<dbReference type="InterPro" id="IPR025997">
    <property type="entry name" value="SBP_2_dom"/>
</dbReference>
<dbReference type="HOGENOM" id="CLU_037628_0_0_5"/>
<dbReference type="Proteomes" id="UP000016944">
    <property type="component" value="Plasmid IRBL74_p"/>
</dbReference>
<dbReference type="SMART" id="SM00354">
    <property type="entry name" value="HTH_LACI"/>
    <property type="match status" value="1"/>
</dbReference>
<dbReference type="PANTHER" id="PTHR46847">
    <property type="entry name" value="D-ALLOSE-BINDING PERIPLASMIC PROTEIN-RELATED"/>
    <property type="match status" value="1"/>
</dbReference>
<dbReference type="InterPro" id="IPR000843">
    <property type="entry name" value="HTH_LacI"/>
</dbReference>
<sequence>MEGLRMGKITAKDIAKAANVSLSTVDRVLNNRGGVAEAKERRVVEWARKLKIDRALNQRAARTLRIAVLLQRPENPFHAAVQTNFEAAMRDFPQFNLQFRIHHIEPAKPGATAGLIRSLLKMCDGIVIVSAADDDIGAALREFGRQGKPVITLVTDIASSERFAYVGPDNFKAGRIAGDMMGRLLGKGGGDVLVISGMLSMMGHEERESGFRAVLNERYSDCRITDVLESLERAERAGDLVFSALKRNCAIRGIYNASAGASSVVNAVESLGRAGEIVFITHELTDDRRYLLRKGLIDVIIDQGPAFEVRTAIEALAAFFGRKEDPPASLMTPIHIHTIENC</sequence>
<dbReference type="SUPFAM" id="SSF53822">
    <property type="entry name" value="Periplasmic binding protein-like I"/>
    <property type="match status" value="1"/>
</dbReference>
<feature type="domain" description="HTH lacI-type" evidence="4">
    <location>
        <begin position="9"/>
        <end position="63"/>
    </location>
</feature>
<dbReference type="CDD" id="cd06307">
    <property type="entry name" value="PBP1_sugar_binding"/>
    <property type="match status" value="1"/>
</dbReference>
<protein>
    <submittedName>
        <fullName evidence="5">LacI family transcription regulator</fullName>
    </submittedName>
</protein>
<evidence type="ECO:0000256" key="3">
    <source>
        <dbReference type="ARBA" id="ARBA00022729"/>
    </source>
</evidence>
<dbReference type="GO" id="GO:0003677">
    <property type="term" value="F:DNA binding"/>
    <property type="evidence" value="ECO:0007669"/>
    <property type="project" value="InterPro"/>
</dbReference>
<dbReference type="Pfam" id="PF00356">
    <property type="entry name" value="LacI"/>
    <property type="match status" value="1"/>
</dbReference>
<reference evidence="5 6" key="1">
    <citation type="journal article" date="2013" name="Genome Announc.">
        <title>Complete Genome Sequence of the Sesbania Symbiont and Rice Growth-Promoting Endophyte Rhizobium sp. Strain IRBG74.</title>
        <authorList>
            <person name="Crook M.B."/>
            <person name="Mitra S."/>
            <person name="Ane J.M."/>
            <person name="Sadowsky M.J."/>
            <person name="Gyaneshwar P."/>
        </authorList>
    </citation>
    <scope>NUCLEOTIDE SEQUENCE [LARGE SCALE GENOMIC DNA]</scope>
    <source>
        <strain evidence="5 6">IRBG74</strain>
        <plasmid evidence="6">IRBL74_p</plasmid>
    </source>
</reference>
<dbReference type="KEGG" id="rir:BN877_p0465"/>
<dbReference type="InterPro" id="IPR028082">
    <property type="entry name" value="Peripla_BP_I"/>
</dbReference>
<proteinExistence type="inferred from homology"/>
<dbReference type="PATRIC" id="fig|424182.3.peg.5176"/>
<dbReference type="PANTHER" id="PTHR46847:SF1">
    <property type="entry name" value="D-ALLOSE-BINDING PERIPLASMIC PROTEIN-RELATED"/>
    <property type="match status" value="1"/>
</dbReference>
<dbReference type="Gene3D" id="3.40.50.2300">
    <property type="match status" value="2"/>
</dbReference>
<organism evidence="5 6">
    <name type="scientific">Agrobacterium pusense</name>
    <dbReference type="NCBI Taxonomy" id="648995"/>
    <lineage>
        <taxon>Bacteria</taxon>
        <taxon>Pseudomonadati</taxon>
        <taxon>Pseudomonadota</taxon>
        <taxon>Alphaproteobacteria</taxon>
        <taxon>Hyphomicrobiales</taxon>
        <taxon>Rhizobiaceae</taxon>
        <taxon>Rhizobium/Agrobacterium group</taxon>
        <taxon>Agrobacterium</taxon>
    </lineage>
</organism>
<evidence type="ECO:0000256" key="1">
    <source>
        <dbReference type="ARBA" id="ARBA00004196"/>
    </source>
</evidence>
<comment type="similarity">
    <text evidence="2">Belongs to the bacterial solute-binding protein 2 family.</text>
</comment>
<evidence type="ECO:0000259" key="4">
    <source>
        <dbReference type="PROSITE" id="PS50932"/>
    </source>
</evidence>
<dbReference type="EMBL" id="HG518324">
    <property type="protein sequence ID" value="CDI12186.1"/>
    <property type="molecule type" value="Genomic_DNA"/>
</dbReference>
<dbReference type="GO" id="GO:0006355">
    <property type="term" value="P:regulation of DNA-templated transcription"/>
    <property type="evidence" value="ECO:0007669"/>
    <property type="project" value="InterPro"/>
</dbReference>
<dbReference type="Gene3D" id="1.10.260.40">
    <property type="entry name" value="lambda repressor-like DNA-binding domains"/>
    <property type="match status" value="1"/>
</dbReference>
<dbReference type="GO" id="GO:0030246">
    <property type="term" value="F:carbohydrate binding"/>
    <property type="evidence" value="ECO:0007669"/>
    <property type="project" value="UniProtKB-ARBA"/>
</dbReference>
<accession>U4QIF1</accession>